<dbReference type="SFLD" id="SFLDG01129">
    <property type="entry name" value="C1.5:_HAD__Beta-PGM__Phosphata"/>
    <property type="match status" value="1"/>
</dbReference>
<sequence length="237" mass="27062">MMKVVFDIDNTLYSYSETGFSQYMLGKITEFIADRLNMEPEAAKKLGLGYLESYGLPAFPLHKYHGVDLVDFCRFVNSCDYSRLTRSEELIQLLQRLKDAGHDLWIMTNADMPHAHSVLDALDIKHFFVDAATNELRGFDCFLQWDHSEPKMQNKPQRGAYEALHRMLDPSVPHNDVVMIDDAIANLEAPHHLGWRTVWISHGNELPSTVTYKPDVVVKNIFELPTSPEFLAMSSTA</sequence>
<dbReference type="OMA" id="FVHQCSY"/>
<dbReference type="GO" id="GO:0006206">
    <property type="term" value="P:pyrimidine nucleobase metabolic process"/>
    <property type="evidence" value="ECO:0007669"/>
    <property type="project" value="TreeGrafter"/>
</dbReference>
<dbReference type="EMBL" id="CYKH01002157">
    <property type="protein sequence ID" value="CUG93504.1"/>
    <property type="molecule type" value="Genomic_DNA"/>
</dbReference>
<proteinExistence type="predicted"/>
<gene>
    <name evidence="1" type="ORF">BSAL_43215</name>
</gene>
<dbReference type="InterPro" id="IPR036412">
    <property type="entry name" value="HAD-like_sf"/>
</dbReference>
<dbReference type="Gene3D" id="3.40.50.1000">
    <property type="entry name" value="HAD superfamily/HAD-like"/>
    <property type="match status" value="1"/>
</dbReference>
<dbReference type="InterPro" id="IPR023214">
    <property type="entry name" value="HAD_sf"/>
</dbReference>
<protein>
    <recommendedName>
        <fullName evidence="3">Haloacid dehalogenase-like hydrolase</fullName>
    </recommendedName>
</protein>
<accession>A0A0S4JSE6</accession>
<dbReference type="Pfam" id="PF00702">
    <property type="entry name" value="Hydrolase"/>
    <property type="match status" value="1"/>
</dbReference>
<dbReference type="GO" id="GO:0009166">
    <property type="term" value="P:nucleotide catabolic process"/>
    <property type="evidence" value="ECO:0007669"/>
    <property type="project" value="TreeGrafter"/>
</dbReference>
<dbReference type="Gene3D" id="1.10.150.450">
    <property type="match status" value="1"/>
</dbReference>
<dbReference type="PANTHER" id="PTHR47438">
    <property type="entry name" value="PHOSPHATE METABOLISM PROTEIN 8-RELATED"/>
    <property type="match status" value="1"/>
</dbReference>
<evidence type="ECO:0008006" key="3">
    <source>
        <dbReference type="Google" id="ProtNLM"/>
    </source>
</evidence>
<organism evidence="1 2">
    <name type="scientific">Bodo saltans</name>
    <name type="common">Flagellated protozoan</name>
    <dbReference type="NCBI Taxonomy" id="75058"/>
    <lineage>
        <taxon>Eukaryota</taxon>
        <taxon>Discoba</taxon>
        <taxon>Euglenozoa</taxon>
        <taxon>Kinetoplastea</taxon>
        <taxon>Metakinetoplastina</taxon>
        <taxon>Eubodonida</taxon>
        <taxon>Bodonidae</taxon>
        <taxon>Bodo</taxon>
    </lineage>
</organism>
<dbReference type="GO" id="GO:0008252">
    <property type="term" value="F:nucleotidase activity"/>
    <property type="evidence" value="ECO:0007669"/>
    <property type="project" value="TreeGrafter"/>
</dbReference>
<dbReference type="SFLD" id="SFLDS00003">
    <property type="entry name" value="Haloacid_Dehalogenase"/>
    <property type="match status" value="1"/>
</dbReference>
<dbReference type="OrthoDB" id="1065058at2759"/>
<name>A0A0S4JSE6_BODSA</name>
<dbReference type="Proteomes" id="UP000051952">
    <property type="component" value="Unassembled WGS sequence"/>
</dbReference>
<dbReference type="VEuPathDB" id="TriTrypDB:BSAL_43215"/>
<dbReference type="InterPro" id="IPR052791">
    <property type="entry name" value="SSM1_domain"/>
</dbReference>
<dbReference type="AlphaFoldDB" id="A0A0S4JSE6"/>
<dbReference type="SUPFAM" id="SSF56784">
    <property type="entry name" value="HAD-like"/>
    <property type="match status" value="1"/>
</dbReference>
<dbReference type="PANTHER" id="PTHR47438:SF1">
    <property type="entry name" value="PHOSPHATE METABOLISM PROTEIN 8-RELATED"/>
    <property type="match status" value="1"/>
</dbReference>
<evidence type="ECO:0000313" key="2">
    <source>
        <dbReference type="Proteomes" id="UP000051952"/>
    </source>
</evidence>
<keyword evidence="2" id="KW-1185">Reference proteome</keyword>
<reference evidence="2" key="1">
    <citation type="submission" date="2015-09" db="EMBL/GenBank/DDBJ databases">
        <authorList>
            <consortium name="Pathogen Informatics"/>
        </authorList>
    </citation>
    <scope>NUCLEOTIDE SEQUENCE [LARGE SCALE GENOMIC DNA]</scope>
    <source>
        <strain evidence="2">Lake Konstanz</strain>
    </source>
</reference>
<evidence type="ECO:0000313" key="1">
    <source>
        <dbReference type="EMBL" id="CUG93504.1"/>
    </source>
</evidence>